<keyword evidence="2" id="KW-0547">Nucleotide-binding</keyword>
<keyword evidence="1" id="KW-0813">Transport</keyword>
<dbReference type="Proteomes" id="UP001296993">
    <property type="component" value="Unassembled WGS sequence"/>
</dbReference>
<dbReference type="PANTHER" id="PTHR42781">
    <property type="entry name" value="SPERMIDINE/PUTRESCINE IMPORT ATP-BINDING PROTEIN POTA"/>
    <property type="match status" value="1"/>
</dbReference>
<dbReference type="PROSITE" id="PS00211">
    <property type="entry name" value="ABC_TRANSPORTER_1"/>
    <property type="match status" value="1"/>
</dbReference>
<evidence type="ECO:0000256" key="3">
    <source>
        <dbReference type="ARBA" id="ARBA00022840"/>
    </source>
</evidence>
<dbReference type="GO" id="GO:0005524">
    <property type="term" value="F:ATP binding"/>
    <property type="evidence" value="ECO:0007669"/>
    <property type="project" value="UniProtKB-KW"/>
</dbReference>
<proteinExistence type="predicted"/>
<organism evidence="5 6">
    <name type="scientific">Paeniglutamicibacter kerguelensis</name>
    <dbReference type="NCBI Taxonomy" id="254788"/>
    <lineage>
        <taxon>Bacteria</taxon>
        <taxon>Bacillati</taxon>
        <taxon>Actinomycetota</taxon>
        <taxon>Actinomycetes</taxon>
        <taxon>Micrococcales</taxon>
        <taxon>Micrococcaceae</taxon>
        <taxon>Paeniglutamicibacter</taxon>
    </lineage>
</organism>
<dbReference type="InterPro" id="IPR003439">
    <property type="entry name" value="ABC_transporter-like_ATP-bd"/>
</dbReference>
<dbReference type="PANTHER" id="PTHR42781:SF4">
    <property type="entry name" value="SPERMIDINE_PUTRESCINE IMPORT ATP-BINDING PROTEIN POTA"/>
    <property type="match status" value="1"/>
</dbReference>
<evidence type="ECO:0000256" key="2">
    <source>
        <dbReference type="ARBA" id="ARBA00022741"/>
    </source>
</evidence>
<dbReference type="InterPro" id="IPR003593">
    <property type="entry name" value="AAA+_ATPase"/>
</dbReference>
<evidence type="ECO:0000313" key="6">
    <source>
        <dbReference type="Proteomes" id="UP001296993"/>
    </source>
</evidence>
<dbReference type="Pfam" id="PF00005">
    <property type="entry name" value="ABC_tran"/>
    <property type="match status" value="1"/>
</dbReference>
<dbReference type="SMART" id="SM00382">
    <property type="entry name" value="AAA"/>
    <property type="match status" value="1"/>
</dbReference>
<dbReference type="InterPro" id="IPR050093">
    <property type="entry name" value="ABC_SmlMolc_Importer"/>
</dbReference>
<feature type="domain" description="ABC transporter" evidence="4">
    <location>
        <begin position="8"/>
        <end position="238"/>
    </location>
</feature>
<dbReference type="InterPro" id="IPR027417">
    <property type="entry name" value="P-loop_NTPase"/>
</dbReference>
<dbReference type="EMBL" id="JAGIOF010000001">
    <property type="protein sequence ID" value="MBP2387847.1"/>
    <property type="molecule type" value="Genomic_DNA"/>
</dbReference>
<evidence type="ECO:0000313" key="5">
    <source>
        <dbReference type="EMBL" id="MBP2387847.1"/>
    </source>
</evidence>
<dbReference type="RefSeq" id="WP_210000419.1">
    <property type="nucleotide sequence ID" value="NZ_BAAAJY010000001.1"/>
</dbReference>
<dbReference type="InterPro" id="IPR017871">
    <property type="entry name" value="ABC_transporter-like_CS"/>
</dbReference>
<keyword evidence="3 5" id="KW-0067">ATP-binding</keyword>
<sequence length="352" mass="37546">MTRDSAEVSLAGINKAFGGRMVLDNLDLDLAGGELLALLGPSGCGKTTILRVLAGLETPDAGTVRISGKDMTRTPVRERGIGIVFQAYSLFPHMSAVENVAYGLKVAGTSPGKRTARAKELLETVGLGEHAAKFPAQLSGGQQQRVALARALAIEPRVLLLDEPLSALDAQVRVHLREEIRRIQTQSGTTTLLVTHDQEEALTVADRVGVMLNGRIEQLGSPQEIYQRPRTPFVSEFVGAVNRIPALRAGNEVTVLGHRMPMSNTAPELLAATGLEALVRPEDLSLLAQSRGEGIVSSMVLRGPTTSVVVEHAGSSLRVDMPSHEAAGFTLAQRVEVHTRRSSVLVDAERAA</sequence>
<comment type="caution">
    <text evidence="5">The sequence shown here is derived from an EMBL/GenBank/DDBJ whole genome shotgun (WGS) entry which is preliminary data.</text>
</comment>
<protein>
    <submittedName>
        <fullName evidence="5">Spermidine/putrescine transport system ATP-binding protein</fullName>
    </submittedName>
</protein>
<dbReference type="Pfam" id="PF08402">
    <property type="entry name" value="TOBE_2"/>
    <property type="match status" value="1"/>
</dbReference>
<dbReference type="InterPro" id="IPR008995">
    <property type="entry name" value="Mo/tungstate-bd_C_term_dom"/>
</dbReference>
<dbReference type="PROSITE" id="PS50893">
    <property type="entry name" value="ABC_TRANSPORTER_2"/>
    <property type="match status" value="1"/>
</dbReference>
<gene>
    <name evidence="5" type="ORF">JOF47_003358</name>
</gene>
<name>A0ABS4XH92_9MICC</name>
<dbReference type="InterPro" id="IPR013611">
    <property type="entry name" value="Transp-assoc_OB_typ2"/>
</dbReference>
<keyword evidence="6" id="KW-1185">Reference proteome</keyword>
<evidence type="ECO:0000259" key="4">
    <source>
        <dbReference type="PROSITE" id="PS50893"/>
    </source>
</evidence>
<dbReference type="Gene3D" id="3.40.50.300">
    <property type="entry name" value="P-loop containing nucleotide triphosphate hydrolases"/>
    <property type="match status" value="1"/>
</dbReference>
<evidence type="ECO:0000256" key="1">
    <source>
        <dbReference type="ARBA" id="ARBA00022448"/>
    </source>
</evidence>
<reference evidence="5 6" key="1">
    <citation type="submission" date="2021-03" db="EMBL/GenBank/DDBJ databases">
        <title>Sequencing the genomes of 1000 actinobacteria strains.</title>
        <authorList>
            <person name="Klenk H.-P."/>
        </authorList>
    </citation>
    <scope>NUCLEOTIDE SEQUENCE [LARGE SCALE GENOMIC DNA]</scope>
    <source>
        <strain evidence="5 6">DSM 15797</strain>
    </source>
</reference>
<dbReference type="SUPFAM" id="SSF50331">
    <property type="entry name" value="MOP-like"/>
    <property type="match status" value="1"/>
</dbReference>
<accession>A0ABS4XH92</accession>
<dbReference type="SUPFAM" id="SSF52540">
    <property type="entry name" value="P-loop containing nucleoside triphosphate hydrolases"/>
    <property type="match status" value="1"/>
</dbReference>